<comment type="caution">
    <text evidence="1">The sequence shown here is derived from an EMBL/GenBank/DDBJ whole genome shotgun (WGS) entry which is preliminary data.</text>
</comment>
<protein>
    <recommendedName>
        <fullName evidence="3">DUF695 domain-containing protein</fullName>
    </recommendedName>
</protein>
<dbReference type="EMBL" id="SJPE01000015">
    <property type="protein sequence ID" value="TBX66124.1"/>
    <property type="molecule type" value="Genomic_DNA"/>
</dbReference>
<evidence type="ECO:0008006" key="3">
    <source>
        <dbReference type="Google" id="ProtNLM"/>
    </source>
</evidence>
<dbReference type="RefSeq" id="WP_131476687.1">
    <property type="nucleotide sequence ID" value="NZ_SJPE01000015.1"/>
</dbReference>
<keyword evidence="2" id="KW-1185">Reference proteome</keyword>
<dbReference type="AlphaFoldDB" id="A0A4Q9YXM0"/>
<proteinExistence type="predicted"/>
<dbReference type="Proteomes" id="UP000293300">
    <property type="component" value="Unassembled WGS sequence"/>
</dbReference>
<sequence length="113" mass="13809">MKNNANHFWDWFINHKNKFKNLKDLNPKEQTYYLFWLDWHLQFYFRGMEYTLIFPKFKNQKVQLIITASGNKELLQKAIDLEKTAPKLRDWKFTAVIKPQQYIDDIKIAVEKP</sequence>
<gene>
    <name evidence="1" type="ORF">EZL74_11080</name>
</gene>
<reference evidence="1 2" key="1">
    <citation type="submission" date="2019-02" db="EMBL/GenBank/DDBJ databases">
        <title>Flavobacterium sp. RD-2-33 isolated from forest soil.</title>
        <authorList>
            <person name="Chaudhary D.K."/>
        </authorList>
    </citation>
    <scope>NUCLEOTIDE SEQUENCE [LARGE SCALE GENOMIC DNA]</scope>
    <source>
        <strain evidence="1 2">RD-2-33</strain>
    </source>
</reference>
<dbReference type="OrthoDB" id="1339084at2"/>
<name>A0A4Q9YXM0_9FLAO</name>
<evidence type="ECO:0000313" key="2">
    <source>
        <dbReference type="Proteomes" id="UP000293300"/>
    </source>
</evidence>
<organism evidence="1 2">
    <name type="scientific">Flavobacterium silvisoli</name>
    <dbReference type="NCBI Taxonomy" id="2529433"/>
    <lineage>
        <taxon>Bacteria</taxon>
        <taxon>Pseudomonadati</taxon>
        <taxon>Bacteroidota</taxon>
        <taxon>Flavobacteriia</taxon>
        <taxon>Flavobacteriales</taxon>
        <taxon>Flavobacteriaceae</taxon>
        <taxon>Flavobacterium</taxon>
    </lineage>
</organism>
<evidence type="ECO:0000313" key="1">
    <source>
        <dbReference type="EMBL" id="TBX66124.1"/>
    </source>
</evidence>
<accession>A0A4Q9YXM0</accession>